<feature type="compositionally biased region" description="Basic and acidic residues" evidence="1">
    <location>
        <begin position="177"/>
        <end position="194"/>
    </location>
</feature>
<dbReference type="SUPFAM" id="SSF50998">
    <property type="entry name" value="Quinoprotein alcohol dehydrogenase-like"/>
    <property type="match status" value="1"/>
</dbReference>
<feature type="compositionally biased region" description="Pro residues" evidence="1">
    <location>
        <begin position="40"/>
        <end position="76"/>
    </location>
</feature>
<dbReference type="PANTHER" id="PTHR34512">
    <property type="entry name" value="CELL SURFACE PROTEIN"/>
    <property type="match status" value="1"/>
</dbReference>
<organism evidence="3 4">
    <name type="scientific">Streptomyces sporangiiformans</name>
    <dbReference type="NCBI Taxonomy" id="2315329"/>
    <lineage>
        <taxon>Bacteria</taxon>
        <taxon>Bacillati</taxon>
        <taxon>Actinomycetota</taxon>
        <taxon>Actinomycetes</taxon>
        <taxon>Kitasatosporales</taxon>
        <taxon>Streptomycetaceae</taxon>
        <taxon>Streptomyces</taxon>
    </lineage>
</organism>
<accession>A0A505D679</accession>
<feature type="compositionally biased region" description="Low complexity" evidence="1">
    <location>
        <begin position="123"/>
        <end position="134"/>
    </location>
</feature>
<protein>
    <recommendedName>
        <fullName evidence="2">Pyrrolo-quinoline quinone repeat domain-containing protein</fullName>
    </recommendedName>
</protein>
<evidence type="ECO:0000313" key="4">
    <source>
        <dbReference type="Proteomes" id="UP000317378"/>
    </source>
</evidence>
<evidence type="ECO:0000259" key="2">
    <source>
        <dbReference type="Pfam" id="PF13360"/>
    </source>
</evidence>
<reference evidence="3 4" key="1">
    <citation type="submission" date="2019-06" db="EMBL/GenBank/DDBJ databases">
        <title>Streptomyces sporangiiformans sp. nov., a novel actinomycete isolated from soil in Mount Song.</title>
        <authorList>
            <person name="Han L."/>
        </authorList>
    </citation>
    <scope>NUCLEOTIDE SEQUENCE [LARGE SCALE GENOMIC DNA]</scope>
    <source>
        <strain evidence="3 4">NEAU-SSA 1</strain>
    </source>
</reference>
<feature type="region of interest" description="Disordered" evidence="1">
    <location>
        <begin position="173"/>
        <end position="217"/>
    </location>
</feature>
<gene>
    <name evidence="3" type="ORF">FGD71_037435</name>
</gene>
<dbReference type="InterPro" id="IPR015943">
    <property type="entry name" value="WD40/YVTN_repeat-like_dom_sf"/>
</dbReference>
<keyword evidence="4" id="KW-1185">Reference proteome</keyword>
<dbReference type="EMBL" id="VCHX02000299">
    <property type="protein sequence ID" value="TPQ17255.1"/>
    <property type="molecule type" value="Genomic_DNA"/>
</dbReference>
<proteinExistence type="predicted"/>
<dbReference type="InterPro" id="IPR002372">
    <property type="entry name" value="PQQ_rpt_dom"/>
</dbReference>
<dbReference type="SMART" id="SM00564">
    <property type="entry name" value="PQQ"/>
    <property type="match status" value="2"/>
</dbReference>
<dbReference type="InterPro" id="IPR018391">
    <property type="entry name" value="PQQ_b-propeller_rpt"/>
</dbReference>
<dbReference type="RefSeq" id="WP_119105005.1">
    <property type="nucleotide sequence ID" value="NZ_QXMJ01000299.1"/>
</dbReference>
<feature type="compositionally biased region" description="Low complexity" evidence="1">
    <location>
        <begin position="15"/>
        <end position="39"/>
    </location>
</feature>
<dbReference type="InterPro" id="IPR011047">
    <property type="entry name" value="Quinoprotein_ADH-like_sf"/>
</dbReference>
<dbReference type="OrthoDB" id="3944519at2"/>
<comment type="caution">
    <text evidence="3">The sequence shown here is derived from an EMBL/GenBank/DDBJ whole genome shotgun (WGS) entry which is preliminary data.</text>
</comment>
<sequence>MTQPPNQPPQGGFGAPQDQPPQGGFGAPQNPDPQNAGQGTPPPPAQPPQAPPPPQGAPQSPPPPQGAPPQNPPAPQPGYGYPQQPGPYSQPSPYGQPQQPGPYAQPGPYGQPQQPGPYGQPGYGYPQQAQFPGAPGTPPGGGPRNPFKGKPAMIIGAALAAALVIGGTVWAVSGSGDDDKKPVVGKSKDAKPSADDEPVNPGDGDGNGDSDPEDLNAGRQAGESKVLWYKEAPDAPGSGADAPGQWVTDKTAVKAAYKQLFAYNVSDGKPTWPEITFPQKICAVTPQKTADNKIVVAYMDGVSERANCNQLQEIDLNTGKKGWKEEVAEGELFDSTLQLGLTISGDTLMVARSQSGTAYNVKTGAKKWDKKKYGSACFPSAFAGGSKLIAVSSCAASTDNEHDEVQELDPATGSAKWTKKIPKGWQVARTYSVDPVVLYLTNEDKKQWNISTLKNGSSTVRSQVDVDESFAPECGWAILSRDLQGCQGVAVDANTLYLPTEATTGANEVVAINLETGKEKWRTKSPLDESMLPLKMDGTNLIAYVQPSYDAGGRIVSIPTTGSSHTPKKLLQNPQGTADIENGFYSKAVDYVDGRFYISTTRLNGNDQSKEKLMLAFGK</sequence>
<dbReference type="Proteomes" id="UP000317378">
    <property type="component" value="Unassembled WGS sequence"/>
</dbReference>
<dbReference type="Gene3D" id="2.130.10.10">
    <property type="entry name" value="YVTN repeat-like/Quinoprotein amine dehydrogenase"/>
    <property type="match status" value="1"/>
</dbReference>
<feature type="compositionally biased region" description="Low complexity" evidence="1">
    <location>
        <begin position="106"/>
        <end position="117"/>
    </location>
</feature>
<feature type="region of interest" description="Disordered" evidence="1">
    <location>
        <begin position="1"/>
        <end position="150"/>
    </location>
</feature>
<dbReference type="Pfam" id="PF13360">
    <property type="entry name" value="PQQ_2"/>
    <property type="match status" value="1"/>
</dbReference>
<evidence type="ECO:0000256" key="1">
    <source>
        <dbReference type="SAM" id="MobiDB-lite"/>
    </source>
</evidence>
<name>A0A505D679_9ACTN</name>
<evidence type="ECO:0000313" key="3">
    <source>
        <dbReference type="EMBL" id="TPQ17255.1"/>
    </source>
</evidence>
<dbReference type="PANTHER" id="PTHR34512:SF30">
    <property type="entry name" value="OUTER MEMBRANE PROTEIN ASSEMBLY FACTOR BAMB"/>
    <property type="match status" value="1"/>
</dbReference>
<feature type="domain" description="Pyrrolo-quinoline quinone repeat" evidence="2">
    <location>
        <begin position="226"/>
        <end position="371"/>
    </location>
</feature>
<dbReference type="AlphaFoldDB" id="A0A505D679"/>